<comment type="caution">
    <text evidence="3">The sequence shown here is derived from an EMBL/GenBank/DDBJ whole genome shotgun (WGS) entry which is preliminary data.</text>
</comment>
<accession>X1PBA5</accession>
<dbReference type="EMBL" id="BARV01036403">
    <property type="protein sequence ID" value="GAI53587.1"/>
    <property type="molecule type" value="Genomic_DNA"/>
</dbReference>
<dbReference type="GO" id="GO:0016887">
    <property type="term" value="F:ATP hydrolysis activity"/>
    <property type="evidence" value="ECO:0007669"/>
    <property type="project" value="InterPro"/>
</dbReference>
<organism evidence="3">
    <name type="scientific">marine sediment metagenome</name>
    <dbReference type="NCBI Taxonomy" id="412755"/>
    <lineage>
        <taxon>unclassified sequences</taxon>
        <taxon>metagenomes</taxon>
        <taxon>ecological metagenomes</taxon>
    </lineage>
</organism>
<evidence type="ECO:0000259" key="2">
    <source>
        <dbReference type="Pfam" id="PF00005"/>
    </source>
</evidence>
<dbReference type="InterPro" id="IPR050093">
    <property type="entry name" value="ABC_SmlMolc_Importer"/>
</dbReference>
<dbReference type="PANTHER" id="PTHR42781:SF4">
    <property type="entry name" value="SPERMIDINE_PUTRESCINE IMPORT ATP-BINDING PROTEIN POTA"/>
    <property type="match status" value="1"/>
</dbReference>
<dbReference type="InterPro" id="IPR027417">
    <property type="entry name" value="P-loop_NTPase"/>
</dbReference>
<name>X1PBA5_9ZZZZ</name>
<feature type="domain" description="ABC transporter" evidence="2">
    <location>
        <begin position="39"/>
        <end position="79"/>
    </location>
</feature>
<dbReference type="SUPFAM" id="SSF52540">
    <property type="entry name" value="P-loop containing nucleoside triphosphate hydrolases"/>
    <property type="match status" value="1"/>
</dbReference>
<keyword evidence="1" id="KW-0813">Transport</keyword>
<protein>
    <recommendedName>
        <fullName evidence="2">ABC transporter domain-containing protein</fullName>
    </recommendedName>
</protein>
<dbReference type="InterPro" id="IPR003439">
    <property type="entry name" value="ABC_transporter-like_ATP-bd"/>
</dbReference>
<gene>
    <name evidence="3" type="ORF">S06H3_56576</name>
</gene>
<dbReference type="Gene3D" id="3.40.50.300">
    <property type="entry name" value="P-loop containing nucleotide triphosphate hydrolases"/>
    <property type="match status" value="1"/>
</dbReference>
<proteinExistence type="predicted"/>
<reference evidence="3" key="1">
    <citation type="journal article" date="2014" name="Front. Microbiol.">
        <title>High frequency of phylogenetically diverse reductive dehalogenase-homologous genes in deep subseafloor sedimentary metagenomes.</title>
        <authorList>
            <person name="Kawai M."/>
            <person name="Futagami T."/>
            <person name="Toyoda A."/>
            <person name="Takaki Y."/>
            <person name="Nishi S."/>
            <person name="Hori S."/>
            <person name="Arai W."/>
            <person name="Tsubouchi T."/>
            <person name="Morono Y."/>
            <person name="Uchiyama I."/>
            <person name="Ito T."/>
            <person name="Fujiyama A."/>
            <person name="Inagaki F."/>
            <person name="Takami H."/>
        </authorList>
    </citation>
    <scope>NUCLEOTIDE SEQUENCE</scope>
    <source>
        <strain evidence="3">Expedition CK06-06</strain>
    </source>
</reference>
<dbReference type="AlphaFoldDB" id="X1PBA5"/>
<sequence length="79" mass="8489">MAQTSAIITENMAIEGWGLHMKVILEKVTKKFSKTIAVDNISLEAKDRDFLVLLGPSGCGKTTTLRLVAGLETPDSGNI</sequence>
<feature type="non-terminal residue" evidence="3">
    <location>
        <position position="79"/>
    </location>
</feature>
<dbReference type="PANTHER" id="PTHR42781">
    <property type="entry name" value="SPERMIDINE/PUTRESCINE IMPORT ATP-BINDING PROTEIN POTA"/>
    <property type="match status" value="1"/>
</dbReference>
<dbReference type="GO" id="GO:0005524">
    <property type="term" value="F:ATP binding"/>
    <property type="evidence" value="ECO:0007669"/>
    <property type="project" value="InterPro"/>
</dbReference>
<evidence type="ECO:0000256" key="1">
    <source>
        <dbReference type="ARBA" id="ARBA00022448"/>
    </source>
</evidence>
<evidence type="ECO:0000313" key="3">
    <source>
        <dbReference type="EMBL" id="GAI53587.1"/>
    </source>
</evidence>
<dbReference type="Pfam" id="PF00005">
    <property type="entry name" value="ABC_tran"/>
    <property type="match status" value="1"/>
</dbReference>